<keyword evidence="9" id="KW-0406">Ion transport</keyword>
<gene>
    <name evidence="14" type="ORF">ACFQ41_12760</name>
</gene>
<keyword evidence="10 13" id="KW-0472">Membrane</keyword>
<comment type="caution">
    <text evidence="14">The sequence shown here is derived from an EMBL/GenBank/DDBJ whole genome shotgun (WGS) entry which is preliminary data.</text>
</comment>
<protein>
    <submittedName>
        <fullName evidence="14">TMEM175 family protein</fullName>
    </submittedName>
</protein>
<sequence>MKQSRVEAFTDAIVAIIMTIMILEFKTPETPSWTGILADVPYLFAYVVSFFFMAVAWYNHHYLFALLNRITKRIYWVNNMWLLTMSMIPVATAWTGRYIFARGPEYFYLLVFFLWSLAFVWLSVEIRNVLRQSNPKAAEKIDQMATMRFMNGWKMPTFTLTLAIATYFFPPLCLVATLGELIYMGLNTNADADRVA</sequence>
<feature type="transmembrane region" description="Helical" evidence="13">
    <location>
        <begin position="40"/>
        <end position="59"/>
    </location>
</feature>
<evidence type="ECO:0000256" key="10">
    <source>
        <dbReference type="ARBA" id="ARBA00023136"/>
    </source>
</evidence>
<evidence type="ECO:0000256" key="7">
    <source>
        <dbReference type="ARBA" id="ARBA00022958"/>
    </source>
</evidence>
<dbReference type="EMBL" id="JBHTOA010000048">
    <property type="protein sequence ID" value="MFD1400182.1"/>
    <property type="molecule type" value="Genomic_DNA"/>
</dbReference>
<feature type="transmembrane region" description="Helical" evidence="13">
    <location>
        <begin position="80"/>
        <end position="100"/>
    </location>
</feature>
<dbReference type="Proteomes" id="UP001597199">
    <property type="component" value="Unassembled WGS sequence"/>
</dbReference>
<keyword evidence="8 13" id="KW-1133">Transmembrane helix</keyword>
<evidence type="ECO:0000256" key="2">
    <source>
        <dbReference type="ARBA" id="ARBA00006920"/>
    </source>
</evidence>
<name>A0ABW4BKH1_9LACO</name>
<evidence type="ECO:0000256" key="12">
    <source>
        <dbReference type="ARBA" id="ARBA00034430"/>
    </source>
</evidence>
<keyword evidence="11" id="KW-0407">Ion channel</keyword>
<evidence type="ECO:0000313" key="14">
    <source>
        <dbReference type="EMBL" id="MFD1400182.1"/>
    </source>
</evidence>
<feature type="transmembrane region" description="Helical" evidence="13">
    <location>
        <begin position="157"/>
        <end position="178"/>
    </location>
</feature>
<dbReference type="Pfam" id="PF06736">
    <property type="entry name" value="TMEM175"/>
    <property type="match status" value="1"/>
</dbReference>
<dbReference type="RefSeq" id="WP_204118318.1">
    <property type="nucleotide sequence ID" value="NZ_BOLV01000004.1"/>
</dbReference>
<keyword evidence="5 13" id="KW-0812">Transmembrane</keyword>
<evidence type="ECO:0000256" key="13">
    <source>
        <dbReference type="SAM" id="Phobius"/>
    </source>
</evidence>
<evidence type="ECO:0000256" key="3">
    <source>
        <dbReference type="ARBA" id="ARBA00022448"/>
    </source>
</evidence>
<evidence type="ECO:0000256" key="6">
    <source>
        <dbReference type="ARBA" id="ARBA00022826"/>
    </source>
</evidence>
<evidence type="ECO:0000256" key="8">
    <source>
        <dbReference type="ARBA" id="ARBA00022989"/>
    </source>
</evidence>
<keyword evidence="15" id="KW-1185">Reference proteome</keyword>
<comment type="catalytic activity">
    <reaction evidence="12">
        <text>K(+)(in) = K(+)(out)</text>
        <dbReference type="Rhea" id="RHEA:29463"/>
        <dbReference type="ChEBI" id="CHEBI:29103"/>
    </reaction>
</comment>
<comment type="subcellular location">
    <subcellularLocation>
        <location evidence="1">Membrane</location>
        <topology evidence="1">Multi-pass membrane protein</topology>
    </subcellularLocation>
</comment>
<feature type="transmembrane region" description="Helical" evidence="13">
    <location>
        <begin position="12"/>
        <end position="28"/>
    </location>
</feature>
<evidence type="ECO:0000256" key="9">
    <source>
        <dbReference type="ARBA" id="ARBA00023065"/>
    </source>
</evidence>
<evidence type="ECO:0000256" key="4">
    <source>
        <dbReference type="ARBA" id="ARBA00022538"/>
    </source>
</evidence>
<dbReference type="InterPro" id="IPR010617">
    <property type="entry name" value="TMEM175-like"/>
</dbReference>
<evidence type="ECO:0000256" key="1">
    <source>
        <dbReference type="ARBA" id="ARBA00004141"/>
    </source>
</evidence>
<keyword evidence="3" id="KW-0813">Transport</keyword>
<accession>A0ABW4BKH1</accession>
<organism evidence="14 15">
    <name type="scientific">Lacticaseibacillus suilingensis</name>
    <dbReference type="NCBI Taxonomy" id="2799577"/>
    <lineage>
        <taxon>Bacteria</taxon>
        <taxon>Bacillati</taxon>
        <taxon>Bacillota</taxon>
        <taxon>Bacilli</taxon>
        <taxon>Lactobacillales</taxon>
        <taxon>Lactobacillaceae</taxon>
        <taxon>Lacticaseibacillus</taxon>
    </lineage>
</organism>
<proteinExistence type="inferred from homology"/>
<feature type="transmembrane region" description="Helical" evidence="13">
    <location>
        <begin position="106"/>
        <end position="124"/>
    </location>
</feature>
<comment type="similarity">
    <text evidence="2">Belongs to the TMEM175 family.</text>
</comment>
<evidence type="ECO:0000313" key="15">
    <source>
        <dbReference type="Proteomes" id="UP001597199"/>
    </source>
</evidence>
<evidence type="ECO:0000256" key="11">
    <source>
        <dbReference type="ARBA" id="ARBA00023303"/>
    </source>
</evidence>
<keyword evidence="6" id="KW-0631">Potassium channel</keyword>
<reference evidence="15" key="1">
    <citation type="journal article" date="2019" name="Int. J. Syst. Evol. Microbiol.">
        <title>The Global Catalogue of Microorganisms (GCM) 10K type strain sequencing project: providing services to taxonomists for standard genome sequencing and annotation.</title>
        <authorList>
            <consortium name="The Broad Institute Genomics Platform"/>
            <consortium name="The Broad Institute Genome Sequencing Center for Infectious Disease"/>
            <person name="Wu L."/>
            <person name="Ma J."/>
        </authorList>
    </citation>
    <scope>NUCLEOTIDE SEQUENCE [LARGE SCALE GENOMIC DNA]</scope>
    <source>
        <strain evidence="15">CCM 9110</strain>
    </source>
</reference>
<evidence type="ECO:0000256" key="5">
    <source>
        <dbReference type="ARBA" id="ARBA00022692"/>
    </source>
</evidence>
<keyword evidence="4" id="KW-0633">Potassium transport</keyword>
<keyword evidence="7" id="KW-0630">Potassium</keyword>